<dbReference type="RefSeq" id="WP_004528886.1">
    <property type="nucleotide sequence ID" value="NZ_CM000833.1"/>
</dbReference>
<dbReference type="EMBL" id="CM000833">
    <property type="protein sequence ID" value="EET05051.1"/>
    <property type="molecule type" value="Genomic_DNA"/>
</dbReference>
<accession>A0A0E1VYD6</accession>
<gene>
    <name evidence="1" type="ORF">BURPS1710A_A1436</name>
</gene>
<reference evidence="1" key="1">
    <citation type="submission" date="2009-05" db="EMBL/GenBank/DDBJ databases">
        <authorList>
            <person name="Harkins D.M."/>
            <person name="DeShazer D."/>
            <person name="Woods D.E."/>
            <person name="Brinkac L.M."/>
            <person name="Brown K.A."/>
            <person name="Hung G.C."/>
            <person name="Tuanyok A."/>
            <person name="Zhang B."/>
            <person name="Nierman W.C."/>
        </authorList>
    </citation>
    <scope>NUCLEOTIDE SEQUENCE [LARGE SCALE GENOMIC DNA]</scope>
    <source>
        <strain evidence="1">1710a</strain>
    </source>
</reference>
<sequence>MEWTAHFARGEWEIEWSIEFCMPTSFCQTVRGIFAAQ</sequence>
<dbReference type="HOGENOM" id="CLU_3341319_0_0_4"/>
<dbReference type="GeneID" id="93064762"/>
<protein>
    <submittedName>
        <fullName evidence="1">Uncharacterized protein</fullName>
    </submittedName>
</protein>
<dbReference type="Proteomes" id="UP000001812">
    <property type="component" value="Chromosome II"/>
</dbReference>
<name>A0A0E1VYD6_BURPE</name>
<organism evidence="1">
    <name type="scientific">Burkholderia pseudomallei 1710a</name>
    <dbReference type="NCBI Taxonomy" id="320371"/>
    <lineage>
        <taxon>Bacteria</taxon>
        <taxon>Pseudomonadati</taxon>
        <taxon>Pseudomonadota</taxon>
        <taxon>Betaproteobacteria</taxon>
        <taxon>Burkholderiales</taxon>
        <taxon>Burkholderiaceae</taxon>
        <taxon>Burkholderia</taxon>
        <taxon>pseudomallei group</taxon>
    </lineage>
</organism>
<proteinExistence type="predicted"/>
<evidence type="ECO:0000313" key="1">
    <source>
        <dbReference type="EMBL" id="EET05051.1"/>
    </source>
</evidence>
<dbReference type="AlphaFoldDB" id="A0A0E1VYD6"/>